<dbReference type="RefSeq" id="WP_028481353.1">
    <property type="nucleotide sequence ID" value="NZ_LVVZ01000010.1"/>
</dbReference>
<keyword evidence="4" id="KW-1185">Reference proteome</keyword>
<dbReference type="InterPro" id="IPR027372">
    <property type="entry name" value="Phytase-like_dom"/>
</dbReference>
<dbReference type="STRING" id="197461.A3843_05945"/>
<dbReference type="InterPro" id="IPR014567">
    <property type="entry name" value="UCP031900"/>
</dbReference>
<protein>
    <recommendedName>
        <fullName evidence="2">Phytase-like domain-containing protein</fullName>
    </recommendedName>
</protein>
<evidence type="ECO:0000313" key="4">
    <source>
        <dbReference type="Proteomes" id="UP000185783"/>
    </source>
</evidence>
<accession>A0A1U7JJG6</accession>
<reference evidence="3 4" key="1">
    <citation type="submission" date="2016-03" db="EMBL/GenBank/DDBJ databases">
        <title>Genome sequence of Nesiotobacter sp. nov., a moderately halophilic alphaproteobacterium isolated from the Yellow Sea, China.</title>
        <authorList>
            <person name="Zhang G."/>
            <person name="Zhang R."/>
        </authorList>
    </citation>
    <scope>NUCLEOTIDE SEQUENCE [LARGE SCALE GENOMIC DNA]</scope>
    <source>
        <strain evidence="3 4">WB1-6</strain>
    </source>
</reference>
<dbReference type="InterPro" id="IPR006311">
    <property type="entry name" value="TAT_signal"/>
</dbReference>
<dbReference type="PIRSF" id="PIRSF031900">
    <property type="entry name" value="UCP031900"/>
    <property type="match status" value="1"/>
</dbReference>
<keyword evidence="1" id="KW-0732">Signal</keyword>
<feature type="chain" id="PRO_5010563105" description="Phytase-like domain-containing protein" evidence="1">
    <location>
        <begin position="32"/>
        <end position="346"/>
    </location>
</feature>
<comment type="caution">
    <text evidence="3">The sequence shown here is derived from an EMBL/GenBank/DDBJ whole genome shotgun (WGS) entry which is preliminary data.</text>
</comment>
<evidence type="ECO:0000259" key="2">
    <source>
        <dbReference type="Pfam" id="PF13449"/>
    </source>
</evidence>
<dbReference type="Proteomes" id="UP000185783">
    <property type="component" value="Unassembled WGS sequence"/>
</dbReference>
<evidence type="ECO:0000256" key="1">
    <source>
        <dbReference type="SAM" id="SignalP"/>
    </source>
</evidence>
<organism evidence="3 4">
    <name type="scientific">Pseudovibrio exalbescens</name>
    <dbReference type="NCBI Taxonomy" id="197461"/>
    <lineage>
        <taxon>Bacteria</taxon>
        <taxon>Pseudomonadati</taxon>
        <taxon>Pseudomonadota</taxon>
        <taxon>Alphaproteobacteria</taxon>
        <taxon>Hyphomicrobiales</taxon>
        <taxon>Stappiaceae</taxon>
        <taxon>Pseudovibrio</taxon>
    </lineage>
</organism>
<feature type="signal peptide" evidence="1">
    <location>
        <begin position="1"/>
        <end position="31"/>
    </location>
</feature>
<proteinExistence type="predicted"/>
<dbReference type="Pfam" id="PF13449">
    <property type="entry name" value="Phytase-like"/>
    <property type="match status" value="1"/>
</dbReference>
<feature type="domain" description="Phytase-like" evidence="2">
    <location>
        <begin position="75"/>
        <end position="330"/>
    </location>
</feature>
<gene>
    <name evidence="3" type="ORF">A3843_05945</name>
</gene>
<dbReference type="EMBL" id="LVVZ01000010">
    <property type="protein sequence ID" value="OKL44838.1"/>
    <property type="molecule type" value="Genomic_DNA"/>
</dbReference>
<name>A0A1U7JJG6_9HYPH</name>
<dbReference type="PROSITE" id="PS51318">
    <property type="entry name" value="TAT"/>
    <property type="match status" value="1"/>
</dbReference>
<dbReference type="AlphaFoldDB" id="A0A1U7JJG6"/>
<evidence type="ECO:0000313" key="3">
    <source>
        <dbReference type="EMBL" id="OKL44838.1"/>
    </source>
</evidence>
<sequence length="346" mass="37306">MTLSRRSFLGGMGAGIATSVLPGFAAAPANAATDFRSFTINSKPLTHFNLADASQDQFGPFRFLGGLQLWARQRQFGGISGGVVSQDGTHFTTVTDGGYWIRFNLRQNRLGRPLSVSDGVIAPMLDERGAPLPGSAKSDVEALTLDRSTSPPRLIASYEGRGGLFAYPAKERDLPPQATKLQVPEAVHKLGGNKGLEALAAGLPDTPHAGKLIAIAERGRSLTDHRTGFILGAGTPASFSVLRDGNFDVTDAAFLPSGDLLILERLFNLREGLQMRLRLVPANELQAGAKIKGRMLYTADFSHQIDNMEVAAVHARQDNTVILTLMSDDNRSLLQRTLLLRFEVTL</sequence>